<dbReference type="InterPro" id="IPR022903">
    <property type="entry name" value="GcvT_bac"/>
</dbReference>
<gene>
    <name evidence="7 11" type="primary">gcvT</name>
    <name evidence="11" type="ORF">F1D05_33875</name>
</gene>
<dbReference type="PIRSF" id="PIRSF006487">
    <property type="entry name" value="GcvT"/>
    <property type="match status" value="1"/>
</dbReference>
<dbReference type="GO" id="GO:0008483">
    <property type="term" value="F:transaminase activity"/>
    <property type="evidence" value="ECO:0007669"/>
    <property type="project" value="UniProtKB-KW"/>
</dbReference>
<dbReference type="InterPro" id="IPR029043">
    <property type="entry name" value="GcvT/YgfZ_C"/>
</dbReference>
<evidence type="ECO:0000256" key="5">
    <source>
        <dbReference type="ARBA" id="ARBA00031395"/>
    </source>
</evidence>
<protein>
    <recommendedName>
        <fullName evidence="2 7">Aminomethyltransferase</fullName>
        <ecNumber evidence="2 7">2.1.2.10</ecNumber>
    </recommendedName>
    <alternativeName>
        <fullName evidence="5 7">Glycine cleavage system T protein</fullName>
    </alternativeName>
</protein>
<dbReference type="Proteomes" id="UP000515563">
    <property type="component" value="Chromosome"/>
</dbReference>
<dbReference type="SUPFAM" id="SSF101790">
    <property type="entry name" value="Aminomethyltransferase beta-barrel domain"/>
    <property type="match status" value="1"/>
</dbReference>
<comment type="function">
    <text evidence="7">The glycine cleavage system catalyzes the degradation of glycine.</text>
</comment>
<keyword evidence="3 7" id="KW-0032">Aminotransferase</keyword>
<keyword evidence="11" id="KW-0489">Methyltransferase</keyword>
<comment type="subunit">
    <text evidence="7">The glycine cleavage system is composed of four proteins: P, T, L and H.</text>
</comment>
<evidence type="ECO:0000256" key="4">
    <source>
        <dbReference type="ARBA" id="ARBA00022679"/>
    </source>
</evidence>
<dbReference type="Pfam" id="PF08669">
    <property type="entry name" value="GCV_T_C"/>
    <property type="match status" value="1"/>
</dbReference>
<evidence type="ECO:0000259" key="9">
    <source>
        <dbReference type="Pfam" id="PF01571"/>
    </source>
</evidence>
<evidence type="ECO:0000256" key="2">
    <source>
        <dbReference type="ARBA" id="ARBA00012616"/>
    </source>
</evidence>
<evidence type="ECO:0000259" key="10">
    <source>
        <dbReference type="Pfam" id="PF08669"/>
    </source>
</evidence>
<evidence type="ECO:0000256" key="1">
    <source>
        <dbReference type="ARBA" id="ARBA00008609"/>
    </source>
</evidence>
<feature type="binding site" evidence="8">
    <location>
        <position position="198"/>
    </location>
    <ligand>
        <name>substrate</name>
    </ligand>
</feature>
<dbReference type="NCBIfam" id="TIGR00528">
    <property type="entry name" value="gcvT"/>
    <property type="match status" value="1"/>
</dbReference>
<dbReference type="GO" id="GO:0005829">
    <property type="term" value="C:cytosol"/>
    <property type="evidence" value="ECO:0007669"/>
    <property type="project" value="TreeGrafter"/>
</dbReference>
<accession>A0A7G6X6Y0</accession>
<dbReference type="EMBL" id="CP043661">
    <property type="protein sequence ID" value="QNE21995.1"/>
    <property type="molecule type" value="Genomic_DNA"/>
</dbReference>
<dbReference type="GO" id="GO:0005960">
    <property type="term" value="C:glycine cleavage complex"/>
    <property type="evidence" value="ECO:0007669"/>
    <property type="project" value="InterPro"/>
</dbReference>
<proteinExistence type="inferred from homology"/>
<dbReference type="AlphaFoldDB" id="A0A7G6X6Y0"/>
<organism evidence="11 12">
    <name type="scientific">Kribbella qitaiheensis</name>
    <dbReference type="NCBI Taxonomy" id="1544730"/>
    <lineage>
        <taxon>Bacteria</taxon>
        <taxon>Bacillati</taxon>
        <taxon>Actinomycetota</taxon>
        <taxon>Actinomycetes</taxon>
        <taxon>Propionibacteriales</taxon>
        <taxon>Kribbellaceae</taxon>
        <taxon>Kribbella</taxon>
    </lineage>
</organism>
<dbReference type="KEGG" id="kqi:F1D05_33875"/>
<evidence type="ECO:0000313" key="12">
    <source>
        <dbReference type="Proteomes" id="UP000515563"/>
    </source>
</evidence>
<comment type="similarity">
    <text evidence="1 7">Belongs to the GcvT family.</text>
</comment>
<dbReference type="InterPro" id="IPR013977">
    <property type="entry name" value="GcvT_C"/>
</dbReference>
<dbReference type="Gene3D" id="2.40.30.110">
    <property type="entry name" value="Aminomethyltransferase beta-barrel domains"/>
    <property type="match status" value="1"/>
</dbReference>
<dbReference type="SUPFAM" id="SSF103025">
    <property type="entry name" value="Folate-binding domain"/>
    <property type="match status" value="1"/>
</dbReference>
<evidence type="ECO:0000313" key="11">
    <source>
        <dbReference type="EMBL" id="QNE21995.1"/>
    </source>
</evidence>
<dbReference type="InterPro" id="IPR028896">
    <property type="entry name" value="GcvT/YgfZ/DmdA"/>
</dbReference>
<evidence type="ECO:0000256" key="8">
    <source>
        <dbReference type="PIRSR" id="PIRSR006487-1"/>
    </source>
</evidence>
<dbReference type="InterPro" id="IPR006222">
    <property type="entry name" value="GCVT_N"/>
</dbReference>
<evidence type="ECO:0000256" key="7">
    <source>
        <dbReference type="HAMAP-Rule" id="MF_00259"/>
    </source>
</evidence>
<reference evidence="11 12" key="2">
    <citation type="journal article" date="2020" name="Microbiol. Resour. Announc.">
        <title>Antarctic desert soil bacteria exhibit high novel natural product potential, evaluated through long-read genome sequencing and comparative genomics.</title>
        <authorList>
            <person name="Benaud N."/>
            <person name="Edwards R.J."/>
            <person name="Amos T.G."/>
            <person name="D'Agostino P.M."/>
            <person name="Gutierrez-Chavez C."/>
            <person name="Montgomery K."/>
            <person name="Nicetic I."/>
            <person name="Ferrari B.C."/>
        </authorList>
    </citation>
    <scope>NUCLEOTIDE SEQUENCE [LARGE SCALE GENOMIC DNA]</scope>
    <source>
        <strain evidence="11 12">SPB151</strain>
    </source>
</reference>
<dbReference type="PANTHER" id="PTHR43757:SF2">
    <property type="entry name" value="AMINOMETHYLTRANSFERASE, MITOCHONDRIAL"/>
    <property type="match status" value="1"/>
</dbReference>
<dbReference type="HAMAP" id="MF_00259">
    <property type="entry name" value="GcvT"/>
    <property type="match status" value="1"/>
</dbReference>
<dbReference type="PANTHER" id="PTHR43757">
    <property type="entry name" value="AMINOMETHYLTRANSFERASE"/>
    <property type="match status" value="1"/>
</dbReference>
<feature type="domain" description="GCVT N-terminal" evidence="9">
    <location>
        <begin position="12"/>
        <end position="265"/>
    </location>
</feature>
<dbReference type="Pfam" id="PF01571">
    <property type="entry name" value="GCV_T"/>
    <property type="match status" value="1"/>
</dbReference>
<dbReference type="Gene3D" id="3.30.1360.120">
    <property type="entry name" value="Probable tRNA modification gtpase trme, domain 1"/>
    <property type="match status" value="1"/>
</dbReference>
<dbReference type="NCBIfam" id="NF001567">
    <property type="entry name" value="PRK00389.1"/>
    <property type="match status" value="1"/>
</dbReference>
<dbReference type="Gene3D" id="3.30.70.1400">
    <property type="entry name" value="Aminomethyltransferase beta-barrel domains"/>
    <property type="match status" value="1"/>
</dbReference>
<dbReference type="GO" id="GO:0032259">
    <property type="term" value="P:methylation"/>
    <property type="evidence" value="ECO:0007669"/>
    <property type="project" value="UniProtKB-KW"/>
</dbReference>
<dbReference type="GO" id="GO:0019464">
    <property type="term" value="P:glycine decarboxylation via glycine cleavage system"/>
    <property type="evidence" value="ECO:0007669"/>
    <property type="project" value="UniProtKB-UniRule"/>
</dbReference>
<dbReference type="EC" id="2.1.2.10" evidence="2 7"/>
<evidence type="ECO:0000256" key="6">
    <source>
        <dbReference type="ARBA" id="ARBA00047665"/>
    </source>
</evidence>
<dbReference type="InterPro" id="IPR027266">
    <property type="entry name" value="TrmE/GcvT-like"/>
</dbReference>
<evidence type="ECO:0000256" key="3">
    <source>
        <dbReference type="ARBA" id="ARBA00022576"/>
    </source>
</evidence>
<dbReference type="GO" id="GO:0004047">
    <property type="term" value="F:aminomethyltransferase activity"/>
    <property type="evidence" value="ECO:0007669"/>
    <property type="project" value="UniProtKB-UniRule"/>
</dbReference>
<dbReference type="Gene3D" id="4.10.1250.10">
    <property type="entry name" value="Aminomethyltransferase fragment"/>
    <property type="match status" value="1"/>
</dbReference>
<sequence length="368" mass="38804">MTESPVLKKSPLHERHVALGAKFAEFGGWEMPLEYGGVVAEHTAVRTSVGVFDVSHLGKATVKGAGAAAYVNSCLTNDLGKITPGQAQYTLCCTDTGGVVDDLIAYLHADDDVFLIPNAANTAEVVRLLQAQAPEGVVVTNTHDDYAILAVQGHDSDEVVAAIGLPTGHDYMSFAVADYSGTPVVVCRTGYTGERGYELVVPNEAAVAVFDALMAAGEQYGIVPAGLGARDTLRTEMGYPLHGQDISPDITPVQARSGWAVGWKKEHFWGDEALRTEKAAGPAKILRGLRAVGRGIPRPHMTVADSSGAALGEVTSGTFSPTLKKGIALALLDASVKEGDEVAVDIRGRQEPFEVVKPPFVTVNVRES</sequence>
<keyword evidence="12" id="KW-1185">Reference proteome</keyword>
<dbReference type="InterPro" id="IPR006223">
    <property type="entry name" value="GcvT"/>
</dbReference>
<feature type="domain" description="Aminomethyltransferase C-terminal" evidence="10">
    <location>
        <begin position="286"/>
        <end position="361"/>
    </location>
</feature>
<comment type="catalytic activity">
    <reaction evidence="6 7">
        <text>N(6)-[(R)-S(8)-aminomethyldihydrolipoyl]-L-lysyl-[protein] + (6S)-5,6,7,8-tetrahydrofolate = N(6)-[(R)-dihydrolipoyl]-L-lysyl-[protein] + (6R)-5,10-methylene-5,6,7,8-tetrahydrofolate + NH4(+)</text>
        <dbReference type="Rhea" id="RHEA:16945"/>
        <dbReference type="Rhea" id="RHEA-COMP:10475"/>
        <dbReference type="Rhea" id="RHEA-COMP:10492"/>
        <dbReference type="ChEBI" id="CHEBI:15636"/>
        <dbReference type="ChEBI" id="CHEBI:28938"/>
        <dbReference type="ChEBI" id="CHEBI:57453"/>
        <dbReference type="ChEBI" id="CHEBI:83100"/>
        <dbReference type="ChEBI" id="CHEBI:83143"/>
        <dbReference type="EC" id="2.1.2.10"/>
    </reaction>
</comment>
<reference evidence="12" key="1">
    <citation type="submission" date="2019-09" db="EMBL/GenBank/DDBJ databases">
        <title>Antimicrobial potential of Antarctic Bacteria.</title>
        <authorList>
            <person name="Benaud N."/>
            <person name="Edwards R.J."/>
            <person name="Ferrari B.C."/>
        </authorList>
    </citation>
    <scope>NUCLEOTIDE SEQUENCE [LARGE SCALE GENOMIC DNA]</scope>
    <source>
        <strain evidence="12">SPB151</strain>
    </source>
</reference>
<keyword evidence="4 7" id="KW-0808">Transferase</keyword>
<dbReference type="GO" id="GO:0008168">
    <property type="term" value="F:methyltransferase activity"/>
    <property type="evidence" value="ECO:0007669"/>
    <property type="project" value="UniProtKB-KW"/>
</dbReference>
<name>A0A7G6X6Y0_9ACTN</name>
<dbReference type="RefSeq" id="WP_185444403.1">
    <property type="nucleotide sequence ID" value="NZ_CP043661.1"/>
</dbReference>